<comment type="caution">
    <text evidence="4">The sequence shown here is derived from an EMBL/GenBank/DDBJ whole genome shotgun (WGS) entry which is preliminary data.</text>
</comment>
<dbReference type="InterPro" id="IPR012337">
    <property type="entry name" value="RNaseH-like_sf"/>
</dbReference>
<accession>A0AA39I212</accession>
<dbReference type="EMBL" id="JAUCMV010000002">
    <property type="protein sequence ID" value="KAK0415379.1"/>
    <property type="molecule type" value="Genomic_DNA"/>
</dbReference>
<dbReference type="Proteomes" id="UP001175271">
    <property type="component" value="Unassembled WGS sequence"/>
</dbReference>
<dbReference type="InterPro" id="IPR040676">
    <property type="entry name" value="DUF5641"/>
</dbReference>
<proteinExistence type="predicted"/>
<dbReference type="CDD" id="cd01644">
    <property type="entry name" value="RT_pepA17"/>
    <property type="match status" value="1"/>
</dbReference>
<dbReference type="Pfam" id="PF03564">
    <property type="entry name" value="DUF1759"/>
    <property type="match status" value="1"/>
</dbReference>
<feature type="compositionally biased region" description="Polar residues" evidence="2">
    <location>
        <begin position="1838"/>
        <end position="1861"/>
    </location>
</feature>
<name>A0AA39I212_9BILA</name>
<dbReference type="GO" id="GO:0008270">
    <property type="term" value="F:zinc ion binding"/>
    <property type="evidence" value="ECO:0007669"/>
    <property type="project" value="InterPro"/>
</dbReference>
<dbReference type="InterPro" id="IPR001584">
    <property type="entry name" value="Integrase_cat-core"/>
</dbReference>
<dbReference type="InterPro" id="IPR008737">
    <property type="entry name" value="DUF1758"/>
</dbReference>
<dbReference type="InterPro" id="IPR043502">
    <property type="entry name" value="DNA/RNA_pol_sf"/>
</dbReference>
<sequence>MCITLRLNEVSLHVAEARRIIEEIQEDMVLWEALTPTDRDVTVQSIHREVEEVDEKLNDSLVKLQEDFRKLSETQQIAVEKSYETSGTAGQETLDELRQAKRKILRKYRIIIEKAKLSIVSITQAVQPIQTHSSLPKMTLPEFAGNSWEWRAFKNMFMELVDSQPISKLQKFSYLRNALKGDALRSVARFAVAEENYDMVWERLQQQYGDSQKVINDLTQKLNNIQRRSDTWDAQRQLLNDIWAIYEQLKAYEIQVDNEFTWTQILHKFPYETQMTFMTTHHITKSAQVSTLIEKLDQFITWELEKNAVARRDEKPSNPRMNAGRKDRDSFHKGRKDFRHYGTKNEYGGAQSYKARFGETQEVDHSRNEAPAKISEETPSPFVINACRICDKPGHSSLHCLTYKDVAERKNAVMRKSACFNCLRKGHSVAECRSPKCTRCGKAHHISLCLAKNANSAHEGFSKFVETTQLCAPSAEAVDAKMKRGEKSYILAGSAMVIDKNTHVCNKLTVILDSASSESFITVDAARKLNLPTVDLRSFSARGFAQEEVIKKNAVPVKQIDVTAPNGSRTQIKALEIKQIVKGTIERPKLSKEDRETLKNLGLQLSESSKELRKGRKPDLLIGADYLGQFLKGTPRALPSGLFVFPTTLGAMISGKEDAPDASPNDSIVCLQMSDAPTQELKFDIVQQAEKEAVETMISEWTKNDTLAEFGGTAKEEKQITNKKVADEFHASVELREDGYYVKFPWKQEIAELPSNWAIAYKRLKQTLERADEQILKGYQDTFSEQLNRKMIEEVDPDAPTGQVVHYLAHQPVVTPQKETTKVRIVFDASAHFRGSMSLNDAINQGPTILPLIVGINLRFRTGSIALVGDVEKAFLQVKLLESERDAVRFLWVKNTNLPPTGRNLVIYRYRCVPFGINASPFLLGATIAHHLSQCEDQTLAKKIVENTYVDNLILTCNTVDEAADLYAKSKREFSALRMNLREFMSNDNLVLEKIAFEDRSENAQPKILGTQWNSTTDELKLEVLVKPAKKATKRTVAQQAASIYDPMGLLIPLLHPAKRFQQELWLTNDWDEELNAEQKCEWQRIAGDIQGFKKCIPRRVANVEDTVDIVIFCDANKNTMACCAYAVCGKNSHLIMAKNRLKPLKTTVTVPRLELNAYVLGAELGTQLVQELKTQIRIASLVLLTDSQIALAWVQSPKTPVDAGIYVERRRSNFRKKCIDLEKDVEKVLVGYVNTLDNPADCATRGLEKHEFEDHLWWTGPRFLTKPHAEWPERCQPEKLSEEENAETVCLLTQTQNSRMTAVIPWKRTNSLRRLARIVAYVLRFIRIRMDKVSDQTRQKYARLGLEIRHADYSEPLRAEEITLSREMIIRCHQREAEEQGRWKEQKHLRPFLDSSQLWRCAGRLKNSSLSDSAKTPILIDSRSKLAEMIVQETHETINASAPLHLSARSTIATVRQTFWIPAIRRIVRSQMSKCWECKRFNNAPLQYPDMPDLPSRRVKSAEPFEHCGLDYFGPLKYRNLEDVTVRKSYGCIITCTVTRMVHLELVADATAKSFINALRNFMARRRVPRTITCDNAPTFALGEQVIAAAFRDLEDTSEFVSFTADQEIRWLRITAYSPWKGAFYERLIQDIKRCLYKCMKRRIWPFEDLRTTLTQIEAIMNSRPLTYLDSEPGEWAILRPIDFVHRRARLSLPSTQTSEDVNDSTYFSEEELRALNSRKEALDALEESDKHTHKAWESFQRDYLISLREKHRRSLAQGRTQKIKPREGMIVMLEGDPLPKHCWKLARIEKLLPSSDGQIREVELFLPDSRTIKRSINHLIPMELSEEEDEASSSAQNLDHQPSEANVTAQNANSNVQDSTGEDDEDIPAQTVPAKVSKRTTRIVPSNRTTPYNLRPRNRRQ</sequence>
<dbReference type="Gene3D" id="3.10.10.10">
    <property type="entry name" value="HIV Type 1 Reverse Transcriptase, subunit A, domain 1"/>
    <property type="match status" value="1"/>
</dbReference>
<dbReference type="GO" id="GO:0015074">
    <property type="term" value="P:DNA integration"/>
    <property type="evidence" value="ECO:0007669"/>
    <property type="project" value="InterPro"/>
</dbReference>
<dbReference type="PROSITE" id="PS50994">
    <property type="entry name" value="INTEGRASE"/>
    <property type="match status" value="1"/>
</dbReference>
<evidence type="ECO:0000256" key="2">
    <source>
        <dbReference type="SAM" id="MobiDB-lite"/>
    </source>
</evidence>
<dbReference type="InterPro" id="IPR005312">
    <property type="entry name" value="DUF1759"/>
</dbReference>
<dbReference type="InterPro" id="IPR008042">
    <property type="entry name" value="Retrotrans_Pao"/>
</dbReference>
<dbReference type="InterPro" id="IPR043128">
    <property type="entry name" value="Rev_trsase/Diguanyl_cyclase"/>
</dbReference>
<feature type="coiled-coil region" evidence="1">
    <location>
        <begin position="208"/>
        <end position="235"/>
    </location>
</feature>
<keyword evidence="5" id="KW-1185">Reference proteome</keyword>
<evidence type="ECO:0000256" key="1">
    <source>
        <dbReference type="SAM" id="Coils"/>
    </source>
</evidence>
<dbReference type="Gene3D" id="3.30.420.10">
    <property type="entry name" value="Ribonuclease H-like superfamily/Ribonuclease H"/>
    <property type="match status" value="1"/>
</dbReference>
<feature type="compositionally biased region" description="Polar residues" evidence="2">
    <location>
        <begin position="1885"/>
        <end position="1894"/>
    </location>
</feature>
<dbReference type="SUPFAM" id="SSF53098">
    <property type="entry name" value="Ribonuclease H-like"/>
    <property type="match status" value="1"/>
</dbReference>
<dbReference type="GO" id="GO:0003676">
    <property type="term" value="F:nucleic acid binding"/>
    <property type="evidence" value="ECO:0007669"/>
    <property type="project" value="InterPro"/>
</dbReference>
<dbReference type="InterPro" id="IPR001878">
    <property type="entry name" value="Znf_CCHC"/>
</dbReference>
<dbReference type="Pfam" id="PF17921">
    <property type="entry name" value="Integrase_H2C2"/>
    <property type="match status" value="1"/>
</dbReference>
<evidence type="ECO:0000259" key="3">
    <source>
        <dbReference type="PROSITE" id="PS50994"/>
    </source>
</evidence>
<dbReference type="InterPro" id="IPR041588">
    <property type="entry name" value="Integrase_H2C2"/>
</dbReference>
<dbReference type="SUPFAM" id="SSF56672">
    <property type="entry name" value="DNA/RNA polymerases"/>
    <property type="match status" value="1"/>
</dbReference>
<dbReference type="GO" id="GO:0042575">
    <property type="term" value="C:DNA polymerase complex"/>
    <property type="evidence" value="ECO:0007669"/>
    <property type="project" value="UniProtKB-ARBA"/>
</dbReference>
<dbReference type="Gene3D" id="3.30.70.270">
    <property type="match status" value="1"/>
</dbReference>
<dbReference type="Pfam" id="PF05585">
    <property type="entry name" value="DUF1758"/>
    <property type="match status" value="1"/>
</dbReference>
<evidence type="ECO:0000313" key="5">
    <source>
        <dbReference type="Proteomes" id="UP001175271"/>
    </source>
</evidence>
<dbReference type="PANTHER" id="PTHR47331:SF5">
    <property type="entry name" value="RIBONUCLEASE H"/>
    <property type="match status" value="1"/>
</dbReference>
<reference evidence="4" key="1">
    <citation type="submission" date="2023-06" db="EMBL/GenBank/DDBJ databases">
        <title>Genomic analysis of the entomopathogenic nematode Steinernema hermaphroditum.</title>
        <authorList>
            <person name="Schwarz E.M."/>
            <person name="Heppert J.K."/>
            <person name="Baniya A."/>
            <person name="Schwartz H.T."/>
            <person name="Tan C.-H."/>
            <person name="Antoshechkin I."/>
            <person name="Sternberg P.W."/>
            <person name="Goodrich-Blair H."/>
            <person name="Dillman A.R."/>
        </authorList>
    </citation>
    <scope>NUCLEOTIDE SEQUENCE</scope>
    <source>
        <strain evidence="4">PS9179</strain>
        <tissue evidence="4">Whole animal</tissue>
    </source>
</reference>
<dbReference type="InterPro" id="IPR036397">
    <property type="entry name" value="RNaseH_sf"/>
</dbReference>
<dbReference type="SMART" id="SM00343">
    <property type="entry name" value="ZnF_C2HC"/>
    <property type="match status" value="2"/>
</dbReference>
<dbReference type="PANTHER" id="PTHR47331">
    <property type="entry name" value="PHD-TYPE DOMAIN-CONTAINING PROTEIN"/>
    <property type="match status" value="1"/>
</dbReference>
<feature type="coiled-coil region" evidence="1">
    <location>
        <begin position="7"/>
        <end position="34"/>
    </location>
</feature>
<feature type="domain" description="Integrase catalytic" evidence="3">
    <location>
        <begin position="1501"/>
        <end position="1690"/>
    </location>
</feature>
<feature type="region of interest" description="Disordered" evidence="2">
    <location>
        <begin position="1827"/>
        <end position="1903"/>
    </location>
</feature>
<protein>
    <recommendedName>
        <fullName evidence="3">Integrase catalytic domain-containing protein</fullName>
    </recommendedName>
</protein>
<feature type="region of interest" description="Disordered" evidence="2">
    <location>
        <begin position="312"/>
        <end position="335"/>
    </location>
</feature>
<organism evidence="4 5">
    <name type="scientific">Steinernema hermaphroditum</name>
    <dbReference type="NCBI Taxonomy" id="289476"/>
    <lineage>
        <taxon>Eukaryota</taxon>
        <taxon>Metazoa</taxon>
        <taxon>Ecdysozoa</taxon>
        <taxon>Nematoda</taxon>
        <taxon>Chromadorea</taxon>
        <taxon>Rhabditida</taxon>
        <taxon>Tylenchina</taxon>
        <taxon>Panagrolaimomorpha</taxon>
        <taxon>Strongyloidoidea</taxon>
        <taxon>Steinernematidae</taxon>
        <taxon>Steinernema</taxon>
    </lineage>
</organism>
<dbReference type="Pfam" id="PF05380">
    <property type="entry name" value="Peptidase_A17"/>
    <property type="match status" value="1"/>
</dbReference>
<evidence type="ECO:0000313" key="4">
    <source>
        <dbReference type="EMBL" id="KAK0415379.1"/>
    </source>
</evidence>
<dbReference type="Gene3D" id="1.10.340.70">
    <property type="match status" value="1"/>
</dbReference>
<keyword evidence="1" id="KW-0175">Coiled coil</keyword>
<gene>
    <name evidence="4" type="ORF">QR680_011915</name>
</gene>
<dbReference type="Pfam" id="PF18701">
    <property type="entry name" value="DUF5641"/>
    <property type="match status" value="1"/>
</dbReference>